<dbReference type="InterPro" id="IPR013785">
    <property type="entry name" value="Aldolase_TIM"/>
</dbReference>
<dbReference type="Gene3D" id="3.20.20.70">
    <property type="entry name" value="Aldolase class I"/>
    <property type="match status" value="1"/>
</dbReference>
<reference evidence="3 4" key="1">
    <citation type="submission" date="2018-08" db="EMBL/GenBank/DDBJ databases">
        <title>A genome reference for cultivated species of the human gut microbiota.</title>
        <authorList>
            <person name="Zou Y."/>
            <person name="Xue W."/>
            <person name="Luo G."/>
        </authorList>
    </citation>
    <scope>NUCLEOTIDE SEQUENCE [LARGE SCALE GENOMIC DNA]</scope>
    <source>
        <strain evidence="3 4">AF14-32</strain>
    </source>
</reference>
<keyword evidence="2" id="KW-0326">Glycosidase</keyword>
<dbReference type="InterPro" id="IPR050985">
    <property type="entry name" value="Alpha-glycosidase_related"/>
</dbReference>
<name>A0A412Y7T0_9BACE</name>
<evidence type="ECO:0000256" key="1">
    <source>
        <dbReference type="ARBA" id="ARBA00022801"/>
    </source>
</evidence>
<organism evidence="3 4">
    <name type="scientific">Bacteroides intestinalis</name>
    <dbReference type="NCBI Taxonomy" id="329854"/>
    <lineage>
        <taxon>Bacteria</taxon>
        <taxon>Pseudomonadati</taxon>
        <taxon>Bacteroidota</taxon>
        <taxon>Bacteroidia</taxon>
        <taxon>Bacteroidales</taxon>
        <taxon>Bacteroidaceae</taxon>
        <taxon>Bacteroides</taxon>
    </lineage>
</organism>
<evidence type="ECO:0000313" key="4">
    <source>
        <dbReference type="Proteomes" id="UP000283850"/>
    </source>
</evidence>
<evidence type="ECO:0000313" key="3">
    <source>
        <dbReference type="EMBL" id="RGV53486.1"/>
    </source>
</evidence>
<sequence>MGKKEWTFDTPLNTSTNSMKLKNIFLLIILFFYCDNDILANGHMAGKEFIYENAKMRQVLSFKNNTISVQSVFDKKNQKELIAENALPYFEFQINKETVLSSMPVWEFIKYEERSLANQGLEYIFYFKGKGAYKGLKMELYRQYFQNSTLTREKIQLKSTKGHNFQLNKKEGKLHFIYPRLSLNNNMKGSIQEIQIANYQYWNHTFYPSIRNHTLTDSDELLLKGPFSVTCTGNHKVMSTYEHASQDEAKGFRLSAVTSMKKGDIDASQGVEGDETEIKDENFWFIAHHYSQNGNTRTIATELIRGGYFDNEKIPYDSYYETVWNSFSFIGKDEKIEPLIHNYLFSQITEHPKSRESHFYYNTWAMQRELNKKGHDLRGVLTEERILQEIDYAAQMNIELFVLDDGWEEALGIWTPHQKRLPNKLTPLVNRMKEHNMIPGIWLSPMAIDSLFKRYQQHPEWIIRRSDGVPIVAQWGKPVFDIVGPFSDLFLEDCKKLIDQGIRFFKWDAMNTFNSSLSGLNHGDNSHTKKERIERYNYLFPFYVTRIMKELRKYNNDVVIEVDLTEPERCMIGLMPLQEGIFFFINNGASAYGDFSAYRTKSMRTVINDYGHFFPKELFTYAVYPHDVAPYRAQHYNINNTLIAGHGFWGDLSQLTPKERIGIGKTLAKAKRVRPYIHGIMTDYNVNVGASPEIYTQVDSMHAFGQIIGFSGSKTRLLYKLDLNRSQLLGILNHPYTSNHKSISMDFNFNKPDDTINAFLIGNKGEKVSVISSTGQLDNIQLENNLLVIKVASASTVCIKYEGKKPIKIIGGNVLSQNVNEITLYSKESKDISITFENIP</sequence>
<gene>
    <name evidence="3" type="ORF">DWW10_12525</name>
</gene>
<dbReference type="Proteomes" id="UP000283850">
    <property type="component" value="Unassembled WGS sequence"/>
</dbReference>
<dbReference type="Pfam" id="PF02065">
    <property type="entry name" value="Melibiase"/>
    <property type="match status" value="1"/>
</dbReference>
<dbReference type="GO" id="GO:0004557">
    <property type="term" value="F:alpha-galactosidase activity"/>
    <property type="evidence" value="ECO:0007669"/>
    <property type="project" value="UniProtKB-ARBA"/>
</dbReference>
<dbReference type="AlphaFoldDB" id="A0A412Y7T0"/>
<protein>
    <recommendedName>
        <fullName evidence="5">Alpha-galactosidase</fullName>
    </recommendedName>
</protein>
<dbReference type="PANTHER" id="PTHR43053">
    <property type="entry name" value="GLYCOSIDASE FAMILY 31"/>
    <property type="match status" value="1"/>
</dbReference>
<dbReference type="SUPFAM" id="SSF51445">
    <property type="entry name" value="(Trans)glycosidases"/>
    <property type="match status" value="1"/>
</dbReference>
<dbReference type="EMBL" id="QRZF01000007">
    <property type="protein sequence ID" value="RGV53486.1"/>
    <property type="molecule type" value="Genomic_DNA"/>
</dbReference>
<dbReference type="InterPro" id="IPR017853">
    <property type="entry name" value="GH"/>
</dbReference>
<dbReference type="PANTHER" id="PTHR43053:SF3">
    <property type="entry name" value="ALPHA-GALACTOSIDASE C-RELATED"/>
    <property type="match status" value="1"/>
</dbReference>
<evidence type="ECO:0008006" key="5">
    <source>
        <dbReference type="Google" id="ProtNLM"/>
    </source>
</evidence>
<keyword evidence="1" id="KW-0378">Hydrolase</keyword>
<proteinExistence type="predicted"/>
<comment type="caution">
    <text evidence="3">The sequence shown here is derived from an EMBL/GenBank/DDBJ whole genome shotgun (WGS) entry which is preliminary data.</text>
</comment>
<accession>A0A412Y7T0</accession>
<evidence type="ECO:0000256" key="2">
    <source>
        <dbReference type="ARBA" id="ARBA00023295"/>
    </source>
</evidence>